<reference evidence="2" key="1">
    <citation type="submission" date="2023-06" db="EMBL/GenBank/DDBJ databases">
        <title>Genomic analysis of the entomopathogenic nematode Steinernema hermaphroditum.</title>
        <authorList>
            <person name="Schwarz E.M."/>
            <person name="Heppert J.K."/>
            <person name="Baniya A."/>
            <person name="Schwartz H.T."/>
            <person name="Tan C.-H."/>
            <person name="Antoshechkin I."/>
            <person name="Sternberg P.W."/>
            <person name="Goodrich-Blair H."/>
            <person name="Dillman A.R."/>
        </authorList>
    </citation>
    <scope>NUCLEOTIDE SEQUENCE</scope>
    <source>
        <strain evidence="2">PS9179</strain>
        <tissue evidence="2">Whole animal</tissue>
    </source>
</reference>
<comment type="caution">
    <text evidence="2">The sequence shown here is derived from an EMBL/GenBank/DDBJ whole genome shotgun (WGS) entry which is preliminary data.</text>
</comment>
<dbReference type="PANTHER" id="PTHR46448:SF1">
    <property type="entry name" value="PROTEIN KINASE DOMAIN-CONTAINING PROTEIN"/>
    <property type="match status" value="1"/>
</dbReference>
<dbReference type="PANTHER" id="PTHR46448">
    <property type="entry name" value="PROTEIN KINASE DOMAIN-CONTAINING PROTEIN"/>
    <property type="match status" value="1"/>
</dbReference>
<feature type="signal peptide" evidence="1">
    <location>
        <begin position="1"/>
        <end position="19"/>
    </location>
</feature>
<dbReference type="GO" id="GO:0001501">
    <property type="term" value="P:skeletal system development"/>
    <property type="evidence" value="ECO:0007669"/>
    <property type="project" value="TreeGrafter"/>
</dbReference>
<evidence type="ECO:0000256" key="1">
    <source>
        <dbReference type="SAM" id="SignalP"/>
    </source>
</evidence>
<dbReference type="AlphaFoldDB" id="A0AA39HVN1"/>
<dbReference type="SUPFAM" id="SSF56112">
    <property type="entry name" value="Protein kinase-like (PK-like)"/>
    <property type="match status" value="1"/>
</dbReference>
<dbReference type="InterPro" id="IPR011009">
    <property type="entry name" value="Kinase-like_dom_sf"/>
</dbReference>
<accession>A0AA39HVN1</accession>
<evidence type="ECO:0008006" key="4">
    <source>
        <dbReference type="Google" id="ProtNLM"/>
    </source>
</evidence>
<dbReference type="GO" id="GO:0004715">
    <property type="term" value="F:non-membrane spanning protein tyrosine kinase activity"/>
    <property type="evidence" value="ECO:0007669"/>
    <property type="project" value="InterPro"/>
</dbReference>
<dbReference type="EMBL" id="JAUCMV010000003">
    <property type="protein sequence ID" value="KAK0412226.1"/>
    <property type="molecule type" value="Genomic_DNA"/>
</dbReference>
<name>A0AA39HVN1_9BILA</name>
<dbReference type="Proteomes" id="UP001175271">
    <property type="component" value="Unassembled WGS sequence"/>
</dbReference>
<sequence length="323" mass="37291">MRLTFVCFGIVGALLLTLAANSHYPVLLWDHYFRKWLLVGYGHRQHIRDWNVPLVYTGASKWRQWRFENTDESLGDCSWLQSIVANVSNAELIGRGWNKNVYRRGDYAVKKINFRGTALVSCMDESDGDYAREGDCLKRSAEKFIKEIGVLQSLQGDLNVPTLHGYCIPSDYVLRSDDLFMVTDVGAPLDMLHLVQMDWTKRLGLFREIVDFVQRIRPFVLKDLRRQQFIFDNVKAMYADFDDVTSCPDCDESEDHSAAARLYDAFVRDLFQFGNPENSHGIIEIMKNKYDNSTLTLIDLKTHADELHNLTTERHTRPTGFCT</sequence>
<protein>
    <recommendedName>
        <fullName evidence="4">Protein kinase domain-containing protein</fullName>
    </recommendedName>
</protein>
<gene>
    <name evidence="2" type="ORF">QR680_006099</name>
</gene>
<dbReference type="InterPro" id="IPR042983">
    <property type="entry name" value="PKDCC"/>
</dbReference>
<organism evidence="2 3">
    <name type="scientific">Steinernema hermaphroditum</name>
    <dbReference type="NCBI Taxonomy" id="289476"/>
    <lineage>
        <taxon>Eukaryota</taxon>
        <taxon>Metazoa</taxon>
        <taxon>Ecdysozoa</taxon>
        <taxon>Nematoda</taxon>
        <taxon>Chromadorea</taxon>
        <taxon>Rhabditida</taxon>
        <taxon>Tylenchina</taxon>
        <taxon>Panagrolaimomorpha</taxon>
        <taxon>Strongyloidoidea</taxon>
        <taxon>Steinernematidae</taxon>
        <taxon>Steinernema</taxon>
    </lineage>
</organism>
<keyword evidence="1" id="KW-0732">Signal</keyword>
<proteinExistence type="predicted"/>
<keyword evidence="3" id="KW-1185">Reference proteome</keyword>
<evidence type="ECO:0000313" key="2">
    <source>
        <dbReference type="EMBL" id="KAK0412226.1"/>
    </source>
</evidence>
<feature type="chain" id="PRO_5041460864" description="Protein kinase domain-containing protein" evidence="1">
    <location>
        <begin position="20"/>
        <end position="323"/>
    </location>
</feature>
<evidence type="ECO:0000313" key="3">
    <source>
        <dbReference type="Proteomes" id="UP001175271"/>
    </source>
</evidence>
<dbReference type="GO" id="GO:0005576">
    <property type="term" value="C:extracellular region"/>
    <property type="evidence" value="ECO:0007669"/>
    <property type="project" value="TreeGrafter"/>
</dbReference>